<dbReference type="Pfam" id="PF14292">
    <property type="entry name" value="SusE"/>
    <property type="match status" value="1"/>
</dbReference>
<dbReference type="AlphaFoldDB" id="A0A497XSC8"/>
<proteinExistence type="predicted"/>
<dbReference type="CDD" id="cd12967">
    <property type="entry name" value="CBM_SusE-F_like_u1"/>
    <property type="match status" value="1"/>
</dbReference>
<accession>A0A497XSC8</accession>
<dbReference type="GO" id="GO:2001070">
    <property type="term" value="F:starch binding"/>
    <property type="evidence" value="ECO:0007669"/>
    <property type="project" value="InterPro"/>
</dbReference>
<dbReference type="EMBL" id="RCCK01000015">
    <property type="protein sequence ID" value="RLJ72036.1"/>
    <property type="molecule type" value="Genomic_DNA"/>
</dbReference>
<keyword evidence="5" id="KW-1185">Reference proteome</keyword>
<dbReference type="RefSeq" id="WP_121287695.1">
    <property type="nucleotide sequence ID" value="NZ_RCCK01000015.1"/>
</dbReference>
<feature type="domain" description="SusE outer membrane protein" evidence="1">
    <location>
        <begin position="23"/>
        <end position="131"/>
    </location>
</feature>
<evidence type="ECO:0000313" key="2">
    <source>
        <dbReference type="EMBL" id="RLJ72036.1"/>
    </source>
</evidence>
<evidence type="ECO:0000313" key="3">
    <source>
        <dbReference type="EMBL" id="TFB28808.1"/>
    </source>
</evidence>
<evidence type="ECO:0000259" key="1">
    <source>
        <dbReference type="Pfam" id="PF14292"/>
    </source>
</evidence>
<dbReference type="Proteomes" id="UP000297429">
    <property type="component" value="Unassembled WGS sequence"/>
</dbReference>
<reference evidence="2 4" key="1">
    <citation type="submission" date="2018-10" db="EMBL/GenBank/DDBJ databases">
        <title>Genomic Encyclopedia of Archaeal and Bacterial Type Strains, Phase II (KMG-II): from individual species to whole genera.</title>
        <authorList>
            <person name="Goeker M."/>
        </authorList>
    </citation>
    <scope>NUCLEOTIDE SEQUENCE [LARGE SCALE GENOMIC DNA]</scope>
    <source>
        <strain evidence="2 4">DSM 19624</strain>
    </source>
</reference>
<name>A0A497XSC8_9SPHI</name>
<evidence type="ECO:0000313" key="5">
    <source>
        <dbReference type="Proteomes" id="UP000297429"/>
    </source>
</evidence>
<organism evidence="2 4">
    <name type="scientific">Pedobacter alluvionis</name>
    <dbReference type="NCBI Taxonomy" id="475253"/>
    <lineage>
        <taxon>Bacteria</taxon>
        <taxon>Pseudomonadati</taxon>
        <taxon>Bacteroidota</taxon>
        <taxon>Sphingobacteriia</taxon>
        <taxon>Sphingobacteriales</taxon>
        <taxon>Sphingobacteriaceae</taxon>
        <taxon>Pedobacter</taxon>
    </lineage>
</organism>
<dbReference type="Gene3D" id="2.60.40.3620">
    <property type="match status" value="2"/>
</dbReference>
<protein>
    <submittedName>
        <fullName evidence="3">SusF/SusE family outer membrane protein</fullName>
    </submittedName>
    <submittedName>
        <fullName evidence="2">Uncharacterized protein DUF5019</fullName>
    </submittedName>
</protein>
<gene>
    <name evidence="2" type="ORF">BCL90_4865</name>
    <name evidence="3" type="ORF">E3V97_22065</name>
</gene>
<sequence length="336" mass="35434">MKSIFFKSLAFSFITLSLWSCKKDETRAIANAGTGGSLKSSATSVVLDKSMLTTNVVTFTLSNANFGYQAAVTNTLQLSPKGANFAADKTKEVIFDPNVTTKSYNGLDFNNLLLSLNLSTAVNSDVEIRVKAAISNAIAPVYSNVVSISAKPFPLTSWVYVPGAYQGWNPLTADSLVSVVGNGIYTGIIKFDGGNFKITAAKKFDLAYGDAGGGKLSTSGGDISSISAGFKLLTVDLNANVYTIADADYWSIIGNAIPGSNWSVDTDLSPVNDGKNTWTATVALTPGAFKFRRNHDWGTSIGDNGGDVNVTVAGTYKLILTLNADGKTGAYTMVKI</sequence>
<dbReference type="InterPro" id="IPR025970">
    <property type="entry name" value="SusE"/>
</dbReference>
<dbReference type="GO" id="GO:0019867">
    <property type="term" value="C:outer membrane"/>
    <property type="evidence" value="ECO:0007669"/>
    <property type="project" value="InterPro"/>
</dbReference>
<evidence type="ECO:0000313" key="4">
    <source>
        <dbReference type="Proteomes" id="UP000273898"/>
    </source>
</evidence>
<dbReference type="Proteomes" id="UP000273898">
    <property type="component" value="Unassembled WGS sequence"/>
</dbReference>
<dbReference type="OrthoDB" id="975117at2"/>
<dbReference type="EMBL" id="SOPX01000005">
    <property type="protein sequence ID" value="TFB28808.1"/>
    <property type="molecule type" value="Genomic_DNA"/>
</dbReference>
<comment type="caution">
    <text evidence="2">The sequence shown here is derived from an EMBL/GenBank/DDBJ whole genome shotgun (WGS) entry which is preliminary data.</text>
</comment>
<reference evidence="3 5" key="2">
    <citation type="submission" date="2019-03" db="EMBL/GenBank/DDBJ databases">
        <authorList>
            <person name="He R.-H."/>
        </authorList>
    </citation>
    <scope>NUCLEOTIDE SEQUENCE [LARGE SCALE GENOMIC DNA]</scope>
    <source>
        <strain evidence="3 5">DSM 19624</strain>
    </source>
</reference>